<sequence>MINKIVYRIPRIHKSIKDTNVSESEFHTEEILTAVFKKGTVSKMKL</sequence>
<gene>
    <name evidence="1" type="ORF">HMPREF9445_03239</name>
</gene>
<organism evidence="1 2">
    <name type="scientific">Bacteroides clarus YIT 12056</name>
    <dbReference type="NCBI Taxonomy" id="762984"/>
    <lineage>
        <taxon>Bacteria</taxon>
        <taxon>Pseudomonadati</taxon>
        <taxon>Bacteroidota</taxon>
        <taxon>Bacteroidia</taxon>
        <taxon>Bacteroidales</taxon>
        <taxon>Bacteroidaceae</taxon>
        <taxon>Bacteroides</taxon>
    </lineage>
</organism>
<protein>
    <submittedName>
        <fullName evidence="1">Uncharacterized protein</fullName>
    </submittedName>
</protein>
<dbReference type="Proteomes" id="UP000010321">
    <property type="component" value="Unassembled WGS sequence"/>
</dbReference>
<keyword evidence="2" id="KW-1185">Reference proteome</keyword>
<accession>A0ABN0CL57</accession>
<evidence type="ECO:0000313" key="2">
    <source>
        <dbReference type="Proteomes" id="UP000010321"/>
    </source>
</evidence>
<dbReference type="EMBL" id="AFBM01000031">
    <property type="protein sequence ID" value="EGF49866.1"/>
    <property type="molecule type" value="Genomic_DNA"/>
</dbReference>
<evidence type="ECO:0000313" key="1">
    <source>
        <dbReference type="EMBL" id="EGF49866.1"/>
    </source>
</evidence>
<name>A0ABN0CL57_9BACE</name>
<proteinExistence type="predicted"/>
<comment type="caution">
    <text evidence="1">The sequence shown here is derived from an EMBL/GenBank/DDBJ whole genome shotgun (WGS) entry which is preliminary data.</text>
</comment>
<reference evidence="1 2" key="1">
    <citation type="submission" date="2011-02" db="EMBL/GenBank/DDBJ databases">
        <authorList>
            <person name="Weinstock G."/>
            <person name="Sodergren E."/>
            <person name="Clifton S."/>
            <person name="Fulton L."/>
            <person name="Fulton B."/>
            <person name="Courtney L."/>
            <person name="Fronick C."/>
            <person name="Harrison M."/>
            <person name="Strong C."/>
            <person name="Farmer C."/>
            <person name="Delahaunty K."/>
            <person name="Markovic C."/>
            <person name="Hall O."/>
            <person name="Minx P."/>
            <person name="Tomlinson C."/>
            <person name="Mitreva M."/>
            <person name="Hou S."/>
            <person name="Chen J."/>
            <person name="Wollam A."/>
            <person name="Pepin K.H."/>
            <person name="Johnson M."/>
            <person name="Bhonagiri V."/>
            <person name="Zhang X."/>
            <person name="Suruliraj S."/>
            <person name="Warren W."/>
            <person name="Chinwalla A."/>
            <person name="Mardis E.R."/>
            <person name="Wilson R.K."/>
        </authorList>
    </citation>
    <scope>NUCLEOTIDE SEQUENCE [LARGE SCALE GENOMIC DNA]</scope>
    <source>
        <strain evidence="1 2">YIT 12056</strain>
    </source>
</reference>